<gene>
    <name evidence="1" type="ORF">D0Y65_024458</name>
</gene>
<sequence>MATLAKTWSCLNISSSEVTFKISLQFGMPCEFLTLANLLKETRKVKREDGNSCGWLTRF</sequence>
<name>A0A445J280_GLYSO</name>
<reference evidence="1 2" key="1">
    <citation type="submission" date="2018-09" db="EMBL/GenBank/DDBJ databases">
        <title>A high-quality reference genome of wild soybean provides a powerful tool to mine soybean genomes.</title>
        <authorList>
            <person name="Xie M."/>
            <person name="Chung C.Y.L."/>
            <person name="Li M.-W."/>
            <person name="Wong F.-L."/>
            <person name="Chan T.-F."/>
            <person name="Lam H.-M."/>
        </authorList>
    </citation>
    <scope>NUCLEOTIDE SEQUENCE [LARGE SCALE GENOMIC DNA]</scope>
    <source>
        <strain evidence="2">cv. W05</strain>
        <tissue evidence="1">Hypocotyl of etiolated seedlings</tissue>
    </source>
</reference>
<protein>
    <submittedName>
        <fullName evidence="1">Uncharacterized protein</fullName>
    </submittedName>
</protein>
<evidence type="ECO:0000313" key="1">
    <source>
        <dbReference type="EMBL" id="RZB92486.1"/>
    </source>
</evidence>
<dbReference type="EMBL" id="QZWG01000009">
    <property type="protein sequence ID" value="RZB92486.1"/>
    <property type="molecule type" value="Genomic_DNA"/>
</dbReference>
<dbReference type="Proteomes" id="UP000289340">
    <property type="component" value="Chromosome 9"/>
</dbReference>
<organism evidence="1 2">
    <name type="scientific">Glycine soja</name>
    <name type="common">Wild soybean</name>
    <dbReference type="NCBI Taxonomy" id="3848"/>
    <lineage>
        <taxon>Eukaryota</taxon>
        <taxon>Viridiplantae</taxon>
        <taxon>Streptophyta</taxon>
        <taxon>Embryophyta</taxon>
        <taxon>Tracheophyta</taxon>
        <taxon>Spermatophyta</taxon>
        <taxon>Magnoliopsida</taxon>
        <taxon>eudicotyledons</taxon>
        <taxon>Gunneridae</taxon>
        <taxon>Pentapetalae</taxon>
        <taxon>rosids</taxon>
        <taxon>fabids</taxon>
        <taxon>Fabales</taxon>
        <taxon>Fabaceae</taxon>
        <taxon>Papilionoideae</taxon>
        <taxon>50 kb inversion clade</taxon>
        <taxon>NPAAA clade</taxon>
        <taxon>indigoferoid/millettioid clade</taxon>
        <taxon>Phaseoleae</taxon>
        <taxon>Glycine</taxon>
        <taxon>Glycine subgen. Soja</taxon>
    </lineage>
</organism>
<proteinExistence type="predicted"/>
<keyword evidence="2" id="KW-1185">Reference proteome</keyword>
<evidence type="ECO:0000313" key="2">
    <source>
        <dbReference type="Proteomes" id="UP000289340"/>
    </source>
</evidence>
<accession>A0A445J280</accession>
<comment type="caution">
    <text evidence="1">The sequence shown here is derived from an EMBL/GenBank/DDBJ whole genome shotgun (WGS) entry which is preliminary data.</text>
</comment>
<dbReference type="AlphaFoldDB" id="A0A445J280"/>